<keyword evidence="3" id="KW-1185">Reference proteome</keyword>
<dbReference type="EMBL" id="JALLPB020000264">
    <property type="protein sequence ID" value="KAL3811381.1"/>
    <property type="molecule type" value="Genomic_DNA"/>
</dbReference>
<gene>
    <name evidence="2" type="ORF">ACHAXA_000460</name>
</gene>
<dbReference type="InterPro" id="IPR036188">
    <property type="entry name" value="FAD/NAD-bd_sf"/>
</dbReference>
<dbReference type="Gene3D" id="3.90.660.10">
    <property type="match status" value="2"/>
</dbReference>
<evidence type="ECO:0000313" key="3">
    <source>
        <dbReference type="Proteomes" id="UP001530377"/>
    </source>
</evidence>
<dbReference type="AlphaFoldDB" id="A0ABD3RHY8"/>
<dbReference type="SUPFAM" id="SSF51905">
    <property type="entry name" value="FAD/NAD(P)-binding domain"/>
    <property type="match status" value="1"/>
</dbReference>
<dbReference type="PANTHER" id="PTHR16128:SF5">
    <property type="entry name" value="FAD_NAD(P)-BINDING OXIDOREDUCTASE FAMILY PROTEIN"/>
    <property type="match status" value="1"/>
</dbReference>
<evidence type="ECO:0000313" key="2">
    <source>
        <dbReference type="EMBL" id="KAL3811381.1"/>
    </source>
</evidence>
<comment type="caution">
    <text evidence="2">The sequence shown here is derived from an EMBL/GenBank/DDBJ whole genome shotgun (WGS) entry which is preliminary data.</text>
</comment>
<name>A0ABD3RHY8_9STRA</name>
<feature type="region of interest" description="Disordered" evidence="1">
    <location>
        <begin position="234"/>
        <end position="253"/>
    </location>
</feature>
<dbReference type="PANTHER" id="PTHR16128">
    <property type="entry name" value="FAD/NAD(P)-BINDING OXIDOREDUCTASE FAMILY PROTEIN"/>
    <property type="match status" value="1"/>
</dbReference>
<dbReference type="Proteomes" id="UP001530377">
    <property type="component" value="Unassembled WGS sequence"/>
</dbReference>
<protein>
    <submittedName>
        <fullName evidence="2">Uncharacterized protein</fullName>
    </submittedName>
</protein>
<evidence type="ECO:0000256" key="1">
    <source>
        <dbReference type="SAM" id="MobiDB-lite"/>
    </source>
</evidence>
<sequence length="525" mass="57610">MSDVAENKAVAIVGCGIAGATAFRTLLDRDDVGMTIHVFDQGRGGVGGRASSRTRSDGGGGVAVACDETNDGAGREDANCNDEANDVTTMRWDHGCQFFRADTTKFRSMVDEWMSRGLVREWDGIFVSHPPDMSSDVEFFGLPSKPPFYVGMDGMQTFVRGILDDAIIAKKRKEKGRPSGSSSSLSFRIYEGTRVARLERTSEGDDGEKSRGKWRLWGTSGVAAYHDTPAESIARLSRRGNDSGGGEDDDDDETRLFDVLGEEMGYDAIILTDASSSFDSWHRASAGIPETFASAVRERFTSRVPLFAAMIAFDVERSDIPFDASSFDDPIVWFAARSNSKSGMKDGSLSNECWTIVSTPEYAMAKIEETPMQDPRTGEFIPQSKEYLASVPGPDLYNAFVSLLRRHSRDGTIDKEDEDVPRHDYSLPNIVHLDAQRWGSALPCHRQLTNDSTTRRFISGVPYDPARHPMAPTKVERCGESFLCDEGIMIFQAGDMMSTYTPGLEGAALSGCDAAERLHDIFSRG</sequence>
<accession>A0ABD3RHY8</accession>
<organism evidence="2 3">
    <name type="scientific">Cyclostephanos tholiformis</name>
    <dbReference type="NCBI Taxonomy" id="382380"/>
    <lineage>
        <taxon>Eukaryota</taxon>
        <taxon>Sar</taxon>
        <taxon>Stramenopiles</taxon>
        <taxon>Ochrophyta</taxon>
        <taxon>Bacillariophyta</taxon>
        <taxon>Coscinodiscophyceae</taxon>
        <taxon>Thalassiosirophycidae</taxon>
        <taxon>Stephanodiscales</taxon>
        <taxon>Stephanodiscaceae</taxon>
        <taxon>Cyclostephanos</taxon>
    </lineage>
</organism>
<proteinExistence type="predicted"/>
<reference evidence="2 3" key="1">
    <citation type="submission" date="2024-10" db="EMBL/GenBank/DDBJ databases">
        <title>Updated reference genomes for cyclostephanoid diatoms.</title>
        <authorList>
            <person name="Roberts W.R."/>
            <person name="Alverson A.J."/>
        </authorList>
    </citation>
    <scope>NUCLEOTIDE SEQUENCE [LARGE SCALE GENOMIC DNA]</scope>
    <source>
        <strain evidence="2 3">AJA228-03</strain>
    </source>
</reference>